<proteinExistence type="predicted"/>
<sequence>MRKGTPEYEDALADMVEILRDRARRRAPLTYTDLSRELARRGHHVPPRFGAMPHLLADATAQESPDGSAPLLSALVVLQATGRPSGGFYELARRLPYSRREDDDSLWEAELTRLERHYASE</sequence>
<evidence type="ECO:0000313" key="1">
    <source>
        <dbReference type="EMBL" id="GAA2411681.1"/>
    </source>
</evidence>
<keyword evidence="2" id="KW-1185">Reference proteome</keyword>
<accession>A0ABN3IQP0</accession>
<evidence type="ECO:0008006" key="3">
    <source>
        <dbReference type="Google" id="ProtNLM"/>
    </source>
</evidence>
<gene>
    <name evidence="1" type="ORF">GCM10010420_45850</name>
</gene>
<evidence type="ECO:0000313" key="2">
    <source>
        <dbReference type="Proteomes" id="UP001500058"/>
    </source>
</evidence>
<dbReference type="Proteomes" id="UP001500058">
    <property type="component" value="Unassembled WGS sequence"/>
</dbReference>
<organism evidence="1 2">
    <name type="scientific">Streptomyces glaucosporus</name>
    <dbReference type="NCBI Taxonomy" id="284044"/>
    <lineage>
        <taxon>Bacteria</taxon>
        <taxon>Bacillati</taxon>
        <taxon>Actinomycetota</taxon>
        <taxon>Actinomycetes</taxon>
        <taxon>Kitasatosporales</taxon>
        <taxon>Streptomycetaceae</taxon>
        <taxon>Streptomyces</taxon>
    </lineage>
</organism>
<dbReference type="EMBL" id="BAAATJ010000026">
    <property type="protein sequence ID" value="GAA2411681.1"/>
    <property type="molecule type" value="Genomic_DNA"/>
</dbReference>
<reference evidence="1 2" key="1">
    <citation type="journal article" date="2019" name="Int. J. Syst. Evol. Microbiol.">
        <title>The Global Catalogue of Microorganisms (GCM) 10K type strain sequencing project: providing services to taxonomists for standard genome sequencing and annotation.</title>
        <authorList>
            <consortium name="The Broad Institute Genomics Platform"/>
            <consortium name="The Broad Institute Genome Sequencing Center for Infectious Disease"/>
            <person name="Wu L."/>
            <person name="Ma J."/>
        </authorList>
    </citation>
    <scope>NUCLEOTIDE SEQUENCE [LARGE SCALE GENOMIC DNA]</scope>
    <source>
        <strain evidence="1 2">JCM 6921</strain>
    </source>
</reference>
<dbReference type="RefSeq" id="WP_344632998.1">
    <property type="nucleotide sequence ID" value="NZ_BAAATJ010000026.1"/>
</dbReference>
<name>A0ABN3IQP0_9ACTN</name>
<comment type="caution">
    <text evidence="1">The sequence shown here is derived from an EMBL/GenBank/DDBJ whole genome shotgun (WGS) entry which is preliminary data.</text>
</comment>
<protein>
    <recommendedName>
        <fullName evidence="3">Transcriptional regulator</fullName>
    </recommendedName>
</protein>